<feature type="region of interest" description="Disordered" evidence="1">
    <location>
        <begin position="303"/>
        <end position="322"/>
    </location>
</feature>
<feature type="compositionally biased region" description="Polar residues" evidence="1">
    <location>
        <begin position="1635"/>
        <end position="1656"/>
    </location>
</feature>
<dbReference type="HOGENOM" id="CLU_237123_0_0_1"/>
<feature type="compositionally biased region" description="Polar residues" evidence="1">
    <location>
        <begin position="1419"/>
        <end position="1429"/>
    </location>
</feature>
<protein>
    <submittedName>
        <fullName evidence="4">Rad60-SLD domain-containing protein</fullName>
    </submittedName>
</protein>
<feature type="region of interest" description="Disordered" evidence="1">
    <location>
        <begin position="1"/>
        <end position="139"/>
    </location>
</feature>
<feature type="compositionally biased region" description="Polar residues" evidence="1">
    <location>
        <begin position="17"/>
        <end position="27"/>
    </location>
</feature>
<feature type="compositionally biased region" description="Basic residues" evidence="1">
    <location>
        <begin position="1"/>
        <end position="13"/>
    </location>
</feature>
<dbReference type="Pfam" id="PF11976">
    <property type="entry name" value="Rad60-SLD"/>
    <property type="match status" value="1"/>
</dbReference>
<dbReference type="InterPro" id="IPR029071">
    <property type="entry name" value="Ubiquitin-like_domsf"/>
</dbReference>
<feature type="compositionally biased region" description="Basic residues" evidence="1">
    <location>
        <begin position="71"/>
        <end position="83"/>
    </location>
</feature>
<accession>L8WIV3</accession>
<dbReference type="CDD" id="cd17080">
    <property type="entry name" value="Ubl_SLD2_Esc2_like"/>
    <property type="match status" value="1"/>
</dbReference>
<dbReference type="OrthoDB" id="2745223at2759"/>
<feature type="transmembrane region" description="Helical" evidence="2">
    <location>
        <begin position="1327"/>
        <end position="1347"/>
    </location>
</feature>
<feature type="compositionally biased region" description="Basic and acidic residues" evidence="1">
    <location>
        <begin position="1568"/>
        <end position="1594"/>
    </location>
</feature>
<feature type="compositionally biased region" description="Acidic residues" evidence="1">
    <location>
        <begin position="100"/>
        <end position="116"/>
    </location>
</feature>
<keyword evidence="5" id="KW-1185">Reference proteome</keyword>
<feature type="transmembrane region" description="Helical" evidence="2">
    <location>
        <begin position="770"/>
        <end position="789"/>
    </location>
</feature>
<keyword evidence="2" id="KW-0812">Transmembrane</keyword>
<name>L8WIV3_THACA</name>
<dbReference type="STRING" id="983506.L8WIV3"/>
<gene>
    <name evidence="4" type="ORF">AG1IA_07821</name>
</gene>
<reference evidence="4 5" key="1">
    <citation type="journal article" date="2013" name="Nat. Commun.">
        <title>The evolution and pathogenic mechanisms of the rice sheath blight pathogen.</title>
        <authorList>
            <person name="Zheng A."/>
            <person name="Lin R."/>
            <person name="Xu L."/>
            <person name="Qin P."/>
            <person name="Tang C."/>
            <person name="Ai P."/>
            <person name="Zhang D."/>
            <person name="Liu Y."/>
            <person name="Sun Z."/>
            <person name="Feng H."/>
            <person name="Wang Y."/>
            <person name="Chen Y."/>
            <person name="Liang X."/>
            <person name="Fu R."/>
            <person name="Li Q."/>
            <person name="Zhang J."/>
            <person name="Yu X."/>
            <person name="Xie Z."/>
            <person name="Ding L."/>
            <person name="Guan P."/>
            <person name="Tang J."/>
            <person name="Liang Y."/>
            <person name="Wang S."/>
            <person name="Deng Q."/>
            <person name="Li S."/>
            <person name="Zhu J."/>
            <person name="Wang L."/>
            <person name="Liu H."/>
            <person name="Li P."/>
        </authorList>
    </citation>
    <scope>NUCLEOTIDE SEQUENCE [LARGE SCALE GENOMIC DNA]</scope>
    <source>
        <strain evidence="5">AG-1 IA</strain>
    </source>
</reference>
<feature type="region of interest" description="Disordered" evidence="1">
    <location>
        <begin position="1408"/>
        <end position="1470"/>
    </location>
</feature>
<dbReference type="SUPFAM" id="SSF54236">
    <property type="entry name" value="Ubiquitin-like"/>
    <property type="match status" value="1"/>
</dbReference>
<feature type="transmembrane region" description="Helical" evidence="2">
    <location>
        <begin position="1098"/>
        <end position="1120"/>
    </location>
</feature>
<comment type="caution">
    <text evidence="4">The sequence shown here is derived from an EMBL/GenBank/DDBJ whole genome shotgun (WGS) entry which is preliminary data.</text>
</comment>
<feature type="transmembrane region" description="Helical" evidence="2">
    <location>
        <begin position="1293"/>
        <end position="1315"/>
    </location>
</feature>
<feature type="region of interest" description="Disordered" evidence="1">
    <location>
        <begin position="1732"/>
        <end position="1758"/>
    </location>
</feature>
<feature type="compositionally biased region" description="Polar residues" evidence="1">
    <location>
        <begin position="1445"/>
        <end position="1455"/>
    </location>
</feature>
<keyword evidence="2" id="KW-0472">Membrane</keyword>
<feature type="region of interest" description="Disordered" evidence="1">
    <location>
        <begin position="1557"/>
        <end position="1701"/>
    </location>
</feature>
<dbReference type="Gene3D" id="3.10.20.90">
    <property type="entry name" value="Phosphatidylinositol 3-kinase Catalytic Subunit, Chain A, domain 1"/>
    <property type="match status" value="1"/>
</dbReference>
<sequence length="1841" mass="204168">MSARPRPRPRPKPKVTSEASTSGTLFESSKAKSPAPDDDDIFLRHDPNREKSPLRDVKYFDNDSDESPDSKRRKKELAPKRAKPLPSWTFQPRDPTVVDIESDDDSSELEILEDDAFKDVPSAPLPKPKLREKSITPPPQHLRYQVGNQVHELLQVPSNLYDVDDDRELSPEMESQDAIQLLPELAAIQRNARASSAAPEIEDTRFVNLHIKWIPHPMEPQPWEKNLPAWEFNVTQNKPFGEIRRMLTGLPMAVQPILRSKNRRLFDGGTPASLIVGSKLEIQAMSKLTNEYFEDHHQLPLSAHGSDIAEDDDDDGSQEGSSAAVEKIGLRLRTGPKNTRPTTVRVLPDTTIQMVIEAFLNKTGRVGMQGVTLQIDGDDLEMDSTVADADLEDGDLVEVAGIDQHRVTSTRLITIRQSKIPENCSSHISALYPTPPRPWSLVSSATLSTGSSIFVLIDLWLDLLSSLLQAGPVRLLVPSGRSIVKMPFNGHGPGCACCKGPAAWSALLPSLNPLAPATSVDSLVVTATNQPQVVKTSFVRDWFRIPNWALPTRALPEVSDDDDSLIALDAILAGRTKSPIRVDDLKAFLRNDERTNVISSRGLEFLLTYNRYRAAFFALPQEKQAPHPDTALQGLSLANRAIEIQSQFRTPRPTRSRLSKALPPPPTAIAPHTSLIQAYPQLDVECQPLRPELQNIIDLYMQPHSLSSITPLISQYTLSQALSSAKLTTHPSALDPVASRIHSHLTVDVLPRFLDDAVVNLSASTSRGRMLIACISLAAAIVLEVFLILYRTGRAARLLALPLWILAIGYAIGSHTGLCFWLAWRGTREHKSHELVEPMLSASPNNRAFGTSSTALVSEPQRPAPLLFRFDFLKRARKTNSSDNLSRSDNIAEKGQLPSDINLGVSVDKGRWPEESQRDTFNNYVLSSTESRNSSAPLVDRKHGFVKRLMRLTGTAVDTTAVEDSGVRALSRYIRRHWCHHGYTIARLTPISCLAWPLTSYPDDLGQTLDSQAFERSLFEANVLHILFVADMVNDNFGLSFRSYLNPRDLDWFFGREFPLKEQSGLKRVTESTESKVGCGKAHDLFDRIALAHNIVKWHPVVSVILWMLIPSAILALLHCPLDDILRERLPIIPAERPWDQQHTPLAYFCAVDGILCQVETSGYFNITKDVAIIQMVMGSFDNNIMYRPLHLVTPAHCIRYRSHIAEFSYQKSSPNILFECEPPSLPHRHTSTHSIQFPQTYCNIDDVLYQAVSGVILGLPLIIATALILVIIGNLAYLAIKGRGRTSESVNIPLALRFAAIVIQIFITAILMLCEISLQDEQLRGVFHLHIYWTSVTPLIFFTIFGTQQELMAIWKYWAYRLAGKQPHYTPRSSNEAQTLSGSSAPGTINANESHVIRKLREGAHDVYKGNSKRHRASSSAGERTSGSIADPLALTGMKHSTDPSDLSYRTNQDLEAASPDNNYKDNRATLSPVIPELSCLEGPKVSSPAMSPGRPRFYSSASILSSQALPSSHGHSGTRGLLASQSNLIHSEPPLIVVNDGFGAVFGAQVPANTCAGTMGRPIMTRQERERWLATDERQRPPRVGCGRERRQSVGLPPPPRSPRQSNGRPSSAGGVTVLGSNQRRGAELGSRASPSLNWNSHFHHGSNTSVQSARNRELSYGGSGSDLAIEMEEKVKTPSNGSESFERDVQRESPEGSLRSSWVSKDSRVSIRARDNLRVCTTRLVFRKDEREHSRAEPASASGRQGRFHGDDLMPGPRHSCRVGYDFMESGAILVQRYGLRSRCTYINSTTLPRVSFQRPTKHNCLTLRPSTFLETQPTTLNAVGSRITGRTKTQQSI</sequence>
<organism evidence="4 5">
    <name type="scientific">Thanatephorus cucumeris (strain AG1-IA)</name>
    <name type="common">Rice sheath blight fungus</name>
    <name type="synonym">Rhizoctonia solani</name>
    <dbReference type="NCBI Taxonomy" id="983506"/>
    <lineage>
        <taxon>Eukaryota</taxon>
        <taxon>Fungi</taxon>
        <taxon>Dikarya</taxon>
        <taxon>Basidiomycota</taxon>
        <taxon>Agaricomycotina</taxon>
        <taxon>Agaricomycetes</taxon>
        <taxon>Cantharellales</taxon>
        <taxon>Ceratobasidiaceae</taxon>
        <taxon>Rhizoctonia</taxon>
        <taxon>Rhizoctonia solani AG-1</taxon>
    </lineage>
</organism>
<feature type="compositionally biased region" description="Basic and acidic residues" evidence="1">
    <location>
        <begin position="1687"/>
        <end position="1697"/>
    </location>
</feature>
<feature type="compositionally biased region" description="Basic and acidic residues" evidence="1">
    <location>
        <begin position="41"/>
        <end position="61"/>
    </location>
</feature>
<proteinExistence type="predicted"/>
<feature type="compositionally biased region" description="Acidic residues" evidence="1">
    <location>
        <begin position="308"/>
        <end position="317"/>
    </location>
</feature>
<dbReference type="InterPro" id="IPR022617">
    <property type="entry name" value="Rad60/SUMO-like_dom"/>
</dbReference>
<evidence type="ECO:0000313" key="4">
    <source>
        <dbReference type="EMBL" id="ELU38156.1"/>
    </source>
</evidence>
<feature type="domain" description="Rad60/SUMO-like" evidence="3">
    <location>
        <begin position="340"/>
        <end position="399"/>
    </location>
</feature>
<evidence type="ECO:0000313" key="5">
    <source>
        <dbReference type="Proteomes" id="UP000011668"/>
    </source>
</evidence>
<keyword evidence="2" id="KW-1133">Transmembrane helix</keyword>
<feature type="transmembrane region" description="Helical" evidence="2">
    <location>
        <begin position="1256"/>
        <end position="1281"/>
    </location>
</feature>
<dbReference type="PANTHER" id="PTHR39466">
    <property type="entry name" value="RGS DOMAIN-CONTAINING PROTEIN"/>
    <property type="match status" value="1"/>
</dbReference>
<dbReference type="EMBL" id="AFRT01002248">
    <property type="protein sequence ID" value="ELU38156.1"/>
    <property type="molecule type" value="Genomic_DNA"/>
</dbReference>
<dbReference type="PANTHER" id="PTHR39466:SF1">
    <property type="entry name" value="RGS DOMAIN-CONTAINING PROTEIN"/>
    <property type="match status" value="1"/>
</dbReference>
<evidence type="ECO:0000256" key="2">
    <source>
        <dbReference type="SAM" id="Phobius"/>
    </source>
</evidence>
<evidence type="ECO:0000256" key="1">
    <source>
        <dbReference type="SAM" id="MobiDB-lite"/>
    </source>
</evidence>
<feature type="transmembrane region" description="Helical" evidence="2">
    <location>
        <begin position="801"/>
        <end position="824"/>
    </location>
</feature>
<evidence type="ECO:0000259" key="3">
    <source>
        <dbReference type="Pfam" id="PF11976"/>
    </source>
</evidence>
<dbReference type="Proteomes" id="UP000011668">
    <property type="component" value="Unassembled WGS sequence"/>
</dbReference>